<dbReference type="InterPro" id="IPR050979">
    <property type="entry name" value="LD-transpeptidase"/>
</dbReference>
<feature type="active site" description="Proton donor/acceptor" evidence="7">
    <location>
        <position position="108"/>
    </location>
</feature>
<dbReference type="PANTHER" id="PTHR30582">
    <property type="entry name" value="L,D-TRANSPEPTIDASE"/>
    <property type="match status" value="1"/>
</dbReference>
<dbReference type="Gene3D" id="2.40.440.10">
    <property type="entry name" value="L,D-transpeptidase catalytic domain-like"/>
    <property type="match status" value="1"/>
</dbReference>
<dbReference type="Pfam" id="PF03734">
    <property type="entry name" value="YkuD"/>
    <property type="match status" value="1"/>
</dbReference>
<evidence type="ECO:0000256" key="6">
    <source>
        <dbReference type="ARBA" id="ARBA00023316"/>
    </source>
</evidence>
<evidence type="ECO:0000256" key="5">
    <source>
        <dbReference type="ARBA" id="ARBA00022984"/>
    </source>
</evidence>
<dbReference type="GO" id="GO:0016740">
    <property type="term" value="F:transferase activity"/>
    <property type="evidence" value="ECO:0007669"/>
    <property type="project" value="UniProtKB-KW"/>
</dbReference>
<keyword evidence="8" id="KW-0732">Signal</keyword>
<feature type="domain" description="L,D-TPase catalytic" evidence="9">
    <location>
        <begin position="37"/>
        <end position="152"/>
    </location>
</feature>
<comment type="pathway">
    <text evidence="1 7">Cell wall biogenesis; peptidoglycan biosynthesis.</text>
</comment>
<evidence type="ECO:0000259" key="9">
    <source>
        <dbReference type="PROSITE" id="PS52029"/>
    </source>
</evidence>
<evidence type="ECO:0000313" key="11">
    <source>
        <dbReference type="Proteomes" id="UP000244081"/>
    </source>
</evidence>
<dbReference type="AlphaFoldDB" id="A0A2T5VI81"/>
<reference evidence="10 11" key="1">
    <citation type="submission" date="2018-04" db="EMBL/GenBank/DDBJ databases">
        <title>Genomic Encyclopedia of Archaeal and Bacterial Type Strains, Phase II (KMG-II): from individual species to whole genera.</title>
        <authorList>
            <person name="Goeker M."/>
        </authorList>
    </citation>
    <scope>NUCLEOTIDE SEQUENCE [LARGE SCALE GENOMIC DNA]</scope>
    <source>
        <strain evidence="10 11">DSM 23382</strain>
    </source>
</reference>
<dbReference type="InterPro" id="IPR005490">
    <property type="entry name" value="LD_TPept_cat_dom"/>
</dbReference>
<evidence type="ECO:0000256" key="8">
    <source>
        <dbReference type="SAM" id="SignalP"/>
    </source>
</evidence>
<dbReference type="SUPFAM" id="SSF141523">
    <property type="entry name" value="L,D-transpeptidase catalytic domain-like"/>
    <property type="match status" value="1"/>
</dbReference>
<feature type="signal peptide" evidence="8">
    <location>
        <begin position="1"/>
        <end position="26"/>
    </location>
</feature>
<dbReference type="Proteomes" id="UP000244081">
    <property type="component" value="Unassembled WGS sequence"/>
</dbReference>
<proteinExistence type="inferred from homology"/>
<comment type="caution">
    <text evidence="10">The sequence shown here is derived from an EMBL/GenBank/DDBJ whole genome shotgun (WGS) entry which is preliminary data.</text>
</comment>
<keyword evidence="4 7" id="KW-0133">Cell shape</keyword>
<dbReference type="OrthoDB" id="463216at2"/>
<dbReference type="PANTHER" id="PTHR30582:SF2">
    <property type="entry name" value="L,D-TRANSPEPTIDASE YCIB-RELATED"/>
    <property type="match status" value="1"/>
</dbReference>
<protein>
    <submittedName>
        <fullName evidence="10">L,D-transpeptidase-like protein</fullName>
    </submittedName>
</protein>
<evidence type="ECO:0000256" key="2">
    <source>
        <dbReference type="ARBA" id="ARBA00005992"/>
    </source>
</evidence>
<evidence type="ECO:0000256" key="7">
    <source>
        <dbReference type="PROSITE-ProRule" id="PRU01373"/>
    </source>
</evidence>
<dbReference type="EMBL" id="QAYG01000001">
    <property type="protein sequence ID" value="PTW63467.1"/>
    <property type="molecule type" value="Genomic_DNA"/>
</dbReference>
<dbReference type="GO" id="GO:0071972">
    <property type="term" value="F:peptidoglycan L,D-transpeptidase activity"/>
    <property type="evidence" value="ECO:0007669"/>
    <property type="project" value="TreeGrafter"/>
</dbReference>
<feature type="active site" description="Nucleophile" evidence="7">
    <location>
        <position position="124"/>
    </location>
</feature>
<dbReference type="RefSeq" id="WP_107988893.1">
    <property type="nucleotide sequence ID" value="NZ_QAYG01000001.1"/>
</dbReference>
<dbReference type="PROSITE" id="PS52029">
    <property type="entry name" value="LD_TPASE"/>
    <property type="match status" value="1"/>
</dbReference>
<evidence type="ECO:0000256" key="1">
    <source>
        <dbReference type="ARBA" id="ARBA00004752"/>
    </source>
</evidence>
<evidence type="ECO:0000256" key="3">
    <source>
        <dbReference type="ARBA" id="ARBA00022679"/>
    </source>
</evidence>
<dbReference type="GO" id="GO:0018104">
    <property type="term" value="P:peptidoglycan-protein cross-linking"/>
    <property type="evidence" value="ECO:0007669"/>
    <property type="project" value="TreeGrafter"/>
</dbReference>
<evidence type="ECO:0000256" key="4">
    <source>
        <dbReference type="ARBA" id="ARBA00022960"/>
    </source>
</evidence>
<keyword evidence="5 7" id="KW-0573">Peptidoglycan synthesis</keyword>
<gene>
    <name evidence="10" type="ORF">C8N35_1011521</name>
</gene>
<organism evidence="10 11">
    <name type="scientific">Breoghania corrubedonensis</name>
    <dbReference type="NCBI Taxonomy" id="665038"/>
    <lineage>
        <taxon>Bacteria</taxon>
        <taxon>Pseudomonadati</taxon>
        <taxon>Pseudomonadota</taxon>
        <taxon>Alphaproteobacteria</taxon>
        <taxon>Hyphomicrobiales</taxon>
        <taxon>Stappiaceae</taxon>
        <taxon>Breoghania</taxon>
    </lineage>
</organism>
<dbReference type="CDD" id="cd16913">
    <property type="entry name" value="YkuD_like"/>
    <property type="match status" value="1"/>
</dbReference>
<dbReference type="GO" id="GO:0008360">
    <property type="term" value="P:regulation of cell shape"/>
    <property type="evidence" value="ECO:0007669"/>
    <property type="project" value="UniProtKB-UniRule"/>
</dbReference>
<dbReference type="GO" id="GO:0071555">
    <property type="term" value="P:cell wall organization"/>
    <property type="evidence" value="ECO:0007669"/>
    <property type="project" value="UniProtKB-UniRule"/>
</dbReference>
<dbReference type="GO" id="GO:0005576">
    <property type="term" value="C:extracellular region"/>
    <property type="evidence" value="ECO:0007669"/>
    <property type="project" value="TreeGrafter"/>
</dbReference>
<evidence type="ECO:0000313" key="10">
    <source>
        <dbReference type="EMBL" id="PTW63467.1"/>
    </source>
</evidence>
<accession>A0A2T5VI81</accession>
<comment type="similarity">
    <text evidence="2">Belongs to the YkuD family.</text>
</comment>
<name>A0A2T5VI81_9HYPH</name>
<keyword evidence="11" id="KW-1185">Reference proteome</keyword>
<feature type="chain" id="PRO_5015706794" evidence="8">
    <location>
        <begin position="27"/>
        <end position="153"/>
    </location>
</feature>
<dbReference type="UniPathway" id="UPA00219"/>
<keyword evidence="6 7" id="KW-0961">Cell wall biogenesis/degradation</keyword>
<dbReference type="InterPro" id="IPR038063">
    <property type="entry name" value="Transpep_catalytic_dom"/>
</dbReference>
<sequence length="153" mass="17096">MFKLKRLLVVAAVVAALFGFASPAGAGPVTNAAVARVTAVISLKDQRMKVTVNGWKRYSWKVSTARRGYRTPTGTFRPTRMYERYYSKKYHHSPMPWSVFFYHGFAIHGTNAIGHLGRPASHGCIRLHPDNARKLFDLVKQYGSANTTIVVTP</sequence>
<keyword evidence="3" id="KW-0808">Transferase</keyword>